<evidence type="ECO:0000259" key="10">
    <source>
        <dbReference type="PROSITE" id="PS51898"/>
    </source>
</evidence>
<evidence type="ECO:0000256" key="8">
    <source>
        <dbReference type="ARBA" id="ARBA00023306"/>
    </source>
</evidence>
<keyword evidence="3" id="KW-0132">Cell division</keyword>
<keyword evidence="2" id="KW-0963">Cytoplasm</keyword>
<dbReference type="InterPro" id="IPR050090">
    <property type="entry name" value="Tyrosine_recombinase_XerCD"/>
</dbReference>
<dbReference type="InterPro" id="IPR010998">
    <property type="entry name" value="Integrase_recombinase_N"/>
</dbReference>
<comment type="subcellular location">
    <subcellularLocation>
        <location evidence="1">Cytoplasm</location>
    </subcellularLocation>
</comment>
<comment type="caution">
    <text evidence="12">The sequence shown here is derived from an EMBL/GenBank/DDBJ whole genome shotgun (WGS) entry which is preliminary data.</text>
</comment>
<evidence type="ECO:0000256" key="2">
    <source>
        <dbReference type="ARBA" id="ARBA00022490"/>
    </source>
</evidence>
<name>A0ABV6Z3W3_UNCC1</name>
<keyword evidence="6 9" id="KW-0238">DNA-binding</keyword>
<dbReference type="Gene3D" id="1.10.443.10">
    <property type="entry name" value="Intergrase catalytic core"/>
    <property type="match status" value="1"/>
</dbReference>
<keyword evidence="13" id="KW-1185">Reference proteome</keyword>
<dbReference type="InterPro" id="IPR013762">
    <property type="entry name" value="Integrase-like_cat_sf"/>
</dbReference>
<evidence type="ECO:0000256" key="1">
    <source>
        <dbReference type="ARBA" id="ARBA00004496"/>
    </source>
</evidence>
<dbReference type="InterPro" id="IPR044068">
    <property type="entry name" value="CB"/>
</dbReference>
<dbReference type="Pfam" id="PF00589">
    <property type="entry name" value="Phage_integrase"/>
    <property type="match status" value="1"/>
</dbReference>
<feature type="domain" description="Core-binding (CB)" evidence="11">
    <location>
        <begin position="52"/>
        <end position="123"/>
    </location>
</feature>
<proteinExistence type="predicted"/>
<feature type="domain" description="Tyr recombinase" evidence="10">
    <location>
        <begin position="146"/>
        <end position="337"/>
    </location>
</feature>
<sequence>MTTKNPEILAPEKFPEKREKYGSLIKIPERIERNITPSVITESGEKGQKRFWEFFTVTIRNKNTRIAYLTAAHQFFDWCLERGFKLETILPMDVALYIETHPGSIPTIKQHLAALRMLFDWLVIGHVIEFNPASSVRSPKYSYPKGKTPVLTAKQTRKFLDSIDTSHLVGLRDRALIGLMVFSFARVSAAIKMKIKDYYHQGDDSFFRLHEKGGKYNVVPAHITAQIYLDEYLKAAGIADDKKAPLFRMSRSPRNKTKLSYDPMNRNAVLKMIKRRAKEAGFPEINCHSFRGTGITAYLKGGGTIEKAAFIAGHSSTRTTQLYDRTKNEISQEEISRIVI</sequence>
<evidence type="ECO:0000313" key="13">
    <source>
        <dbReference type="Proteomes" id="UP001594351"/>
    </source>
</evidence>
<keyword evidence="5" id="KW-0229">DNA integration</keyword>
<reference evidence="12 13" key="1">
    <citation type="submission" date="2024-09" db="EMBL/GenBank/DDBJ databases">
        <title>Laminarin stimulates single cell rates of sulfate reduction while oxygen inhibits transcriptomic activity in coastal marine sediment.</title>
        <authorList>
            <person name="Lindsay M."/>
            <person name="Orcutt B."/>
            <person name="Emerson D."/>
            <person name="Stepanauskas R."/>
            <person name="D'Angelo T."/>
        </authorList>
    </citation>
    <scope>NUCLEOTIDE SEQUENCE [LARGE SCALE GENOMIC DNA]</scope>
    <source>
        <strain evidence="12">SAG AM-311-K15</strain>
    </source>
</reference>
<evidence type="ECO:0000256" key="9">
    <source>
        <dbReference type="PROSITE-ProRule" id="PRU01248"/>
    </source>
</evidence>
<dbReference type="Gene3D" id="1.10.150.130">
    <property type="match status" value="1"/>
</dbReference>
<organism evidence="12 13">
    <name type="scientific">candidate division CSSED10-310 bacterium</name>
    <dbReference type="NCBI Taxonomy" id="2855610"/>
    <lineage>
        <taxon>Bacteria</taxon>
        <taxon>Bacteria division CSSED10-310</taxon>
    </lineage>
</organism>
<evidence type="ECO:0000256" key="4">
    <source>
        <dbReference type="ARBA" id="ARBA00022829"/>
    </source>
</evidence>
<dbReference type="PANTHER" id="PTHR30349">
    <property type="entry name" value="PHAGE INTEGRASE-RELATED"/>
    <property type="match status" value="1"/>
</dbReference>
<protein>
    <submittedName>
        <fullName evidence="12">Tyrosine-type recombinase/integrase</fullName>
    </submittedName>
</protein>
<dbReference type="SUPFAM" id="SSF56349">
    <property type="entry name" value="DNA breaking-rejoining enzymes"/>
    <property type="match status" value="1"/>
</dbReference>
<dbReference type="EMBL" id="JBHPBY010000431">
    <property type="protein sequence ID" value="MFC1853137.1"/>
    <property type="molecule type" value="Genomic_DNA"/>
</dbReference>
<dbReference type="PANTHER" id="PTHR30349:SF77">
    <property type="entry name" value="TYROSINE RECOMBINASE XERC"/>
    <property type="match status" value="1"/>
</dbReference>
<evidence type="ECO:0000256" key="5">
    <source>
        <dbReference type="ARBA" id="ARBA00022908"/>
    </source>
</evidence>
<dbReference type="InterPro" id="IPR011010">
    <property type="entry name" value="DNA_brk_join_enz"/>
</dbReference>
<evidence type="ECO:0000256" key="7">
    <source>
        <dbReference type="ARBA" id="ARBA00023172"/>
    </source>
</evidence>
<dbReference type="PROSITE" id="PS51898">
    <property type="entry name" value="TYR_RECOMBINASE"/>
    <property type="match status" value="1"/>
</dbReference>
<keyword evidence="8" id="KW-0131">Cell cycle</keyword>
<dbReference type="Proteomes" id="UP001594351">
    <property type="component" value="Unassembled WGS sequence"/>
</dbReference>
<evidence type="ECO:0000313" key="12">
    <source>
        <dbReference type="EMBL" id="MFC1853137.1"/>
    </source>
</evidence>
<dbReference type="InterPro" id="IPR002104">
    <property type="entry name" value="Integrase_catalytic"/>
</dbReference>
<evidence type="ECO:0000256" key="3">
    <source>
        <dbReference type="ARBA" id="ARBA00022618"/>
    </source>
</evidence>
<keyword evidence="4" id="KW-0159">Chromosome partition</keyword>
<gene>
    <name evidence="12" type="ORF">ACFL27_23310</name>
</gene>
<evidence type="ECO:0000256" key="6">
    <source>
        <dbReference type="ARBA" id="ARBA00023125"/>
    </source>
</evidence>
<keyword evidence="7" id="KW-0233">DNA recombination</keyword>
<evidence type="ECO:0000259" key="11">
    <source>
        <dbReference type="PROSITE" id="PS51900"/>
    </source>
</evidence>
<accession>A0ABV6Z3W3</accession>
<dbReference type="PROSITE" id="PS51900">
    <property type="entry name" value="CB"/>
    <property type="match status" value="1"/>
</dbReference>